<dbReference type="EMBL" id="JAGGKK010000015">
    <property type="protein sequence ID" value="MBP1949823.1"/>
    <property type="molecule type" value="Genomic_DNA"/>
</dbReference>
<accession>A0ABS4HG52</accession>
<name>A0ABS4HG52_9BACI</name>
<reference evidence="1 2" key="1">
    <citation type="submission" date="2021-03" db="EMBL/GenBank/DDBJ databases">
        <title>Genomic Encyclopedia of Type Strains, Phase IV (KMG-IV): sequencing the most valuable type-strain genomes for metagenomic binning, comparative biology and taxonomic classification.</title>
        <authorList>
            <person name="Goeker M."/>
        </authorList>
    </citation>
    <scope>NUCLEOTIDE SEQUENCE [LARGE SCALE GENOMIC DNA]</scope>
    <source>
        <strain evidence="1 2">DSM 21085</strain>
    </source>
</reference>
<evidence type="ECO:0000313" key="1">
    <source>
        <dbReference type="EMBL" id="MBP1949823.1"/>
    </source>
</evidence>
<dbReference type="InterPro" id="IPR021377">
    <property type="entry name" value="DUF3006"/>
</dbReference>
<sequence>MIIVWKHYLMVLFLLSLFNSDLDSIVNTELFTTGVLDRIEDGNQAVILLEELQEELVVPLYTLPPGSTPNIWLRIKMRGVCHIPNFNEFCFVTITKLIK</sequence>
<comment type="caution">
    <text evidence="1">The sequence shown here is derived from an EMBL/GenBank/DDBJ whole genome shotgun (WGS) entry which is preliminary data.</text>
</comment>
<evidence type="ECO:0000313" key="2">
    <source>
        <dbReference type="Proteomes" id="UP001519328"/>
    </source>
</evidence>
<dbReference type="Pfam" id="PF11213">
    <property type="entry name" value="DUF3006"/>
    <property type="match status" value="1"/>
</dbReference>
<protein>
    <submittedName>
        <fullName evidence="1">Uncharacterized protein</fullName>
    </submittedName>
</protein>
<proteinExistence type="predicted"/>
<dbReference type="RefSeq" id="WP_209481295.1">
    <property type="nucleotide sequence ID" value="NZ_JAGGKK010000015.1"/>
</dbReference>
<dbReference type="Proteomes" id="UP001519328">
    <property type="component" value="Unassembled WGS sequence"/>
</dbReference>
<keyword evidence="2" id="KW-1185">Reference proteome</keyword>
<gene>
    <name evidence="1" type="ORF">J2Z82_002778</name>
</gene>
<organism evidence="1 2">
    <name type="scientific">Virgibacillus litoralis</name>
    <dbReference type="NCBI Taxonomy" id="578221"/>
    <lineage>
        <taxon>Bacteria</taxon>
        <taxon>Bacillati</taxon>
        <taxon>Bacillota</taxon>
        <taxon>Bacilli</taxon>
        <taxon>Bacillales</taxon>
        <taxon>Bacillaceae</taxon>
        <taxon>Virgibacillus</taxon>
    </lineage>
</organism>